<evidence type="ECO:0000313" key="2">
    <source>
        <dbReference type="Proteomes" id="UP001497522"/>
    </source>
</evidence>
<dbReference type="EMBL" id="OZ023713">
    <property type="protein sequence ID" value="CAK9862243.1"/>
    <property type="molecule type" value="Genomic_DNA"/>
</dbReference>
<reference evidence="1" key="1">
    <citation type="submission" date="2024-03" db="EMBL/GenBank/DDBJ databases">
        <authorList>
            <consortium name="ELIXIR-Norway"/>
            <consortium name="Elixir Norway"/>
        </authorList>
    </citation>
    <scope>NUCLEOTIDE SEQUENCE</scope>
</reference>
<accession>A0ABP1AIC7</accession>
<name>A0ABP1AIC7_9BRYO</name>
<evidence type="ECO:0000313" key="1">
    <source>
        <dbReference type="EMBL" id="CAK9862243.1"/>
    </source>
</evidence>
<sequence length="92" mass="11034">MLLLLVPLNSLSDFQHCMWKFLSKGENVYGKRMEHRVFDPGFDCTFSLLCQGNWKEQCITVVFFFFFKLQLINGNRHWKNNLRKNNCRPGRM</sequence>
<organism evidence="1 2">
    <name type="scientific">Sphagnum jensenii</name>
    <dbReference type="NCBI Taxonomy" id="128206"/>
    <lineage>
        <taxon>Eukaryota</taxon>
        <taxon>Viridiplantae</taxon>
        <taxon>Streptophyta</taxon>
        <taxon>Embryophyta</taxon>
        <taxon>Bryophyta</taxon>
        <taxon>Sphagnophytina</taxon>
        <taxon>Sphagnopsida</taxon>
        <taxon>Sphagnales</taxon>
        <taxon>Sphagnaceae</taxon>
        <taxon>Sphagnum</taxon>
    </lineage>
</organism>
<dbReference type="Proteomes" id="UP001497522">
    <property type="component" value="Chromosome 12"/>
</dbReference>
<protein>
    <recommendedName>
        <fullName evidence="3">Secreted protein</fullName>
    </recommendedName>
</protein>
<gene>
    <name evidence="1" type="ORF">CSSPJE1EN2_LOCUS5238</name>
</gene>
<evidence type="ECO:0008006" key="3">
    <source>
        <dbReference type="Google" id="ProtNLM"/>
    </source>
</evidence>
<proteinExistence type="predicted"/>
<keyword evidence="2" id="KW-1185">Reference proteome</keyword>